<dbReference type="RefSeq" id="WP_155325048.1">
    <property type="nucleotide sequence ID" value="NZ_AP021876.1"/>
</dbReference>
<sequence length="339" mass="37107">MGGLSIASCLLGFIGGVFIVLGFLENCGYLARLAYCFDPFMRRIGLHGKSIMPLIMGFVCNILGVSASRVIDTWKQRLATLIIVPIIPCKGLFLVVGFLSAVFFGVRAPVVFLSLALVAIVYLSLTSLVLQKYILKGDSSGLIMELPPYHLPNWRNIRIFATLRMKTFYSRGFWFIVITAVLVWFGIYFPGGSINNSYLAAFGRKLEFFGQVVGWDWRFCITFLIAMFSKEATLGAMAVIFSATTAADTDLIGMAMDQDLLTYISSGDFGSFLAATGLSRASALAFVFAVFFSLPCFGTLAAIFTETRSALISLGAFLYYFTMSILMGGLAYLAGLIIF</sequence>
<feature type="transmembrane region" description="Helical" evidence="1">
    <location>
        <begin position="317"/>
        <end position="338"/>
    </location>
</feature>
<feature type="transmembrane region" description="Helical" evidence="1">
    <location>
        <begin position="78"/>
        <end position="104"/>
    </location>
</feature>
<evidence type="ECO:0000313" key="4">
    <source>
        <dbReference type="EMBL" id="BBO85436.1"/>
    </source>
</evidence>
<dbReference type="PANTHER" id="PTHR43185">
    <property type="entry name" value="FERROUS IRON TRANSPORT PROTEIN B"/>
    <property type="match status" value="1"/>
</dbReference>
<evidence type="ECO:0000313" key="5">
    <source>
        <dbReference type="Proteomes" id="UP000425960"/>
    </source>
</evidence>
<keyword evidence="1" id="KW-0472">Membrane</keyword>
<evidence type="ECO:0008006" key="6">
    <source>
        <dbReference type="Google" id="ProtNLM"/>
    </source>
</evidence>
<feature type="transmembrane region" description="Helical" evidence="1">
    <location>
        <begin position="7"/>
        <end position="31"/>
    </location>
</feature>
<reference evidence="4 5" key="1">
    <citation type="submission" date="2019-11" db="EMBL/GenBank/DDBJ databases">
        <title>Comparative genomics of hydrocarbon-degrading Desulfosarcina strains.</title>
        <authorList>
            <person name="Watanabe M."/>
            <person name="Kojima H."/>
            <person name="Fukui M."/>
        </authorList>
    </citation>
    <scope>NUCLEOTIDE SEQUENCE [LARGE SCALE GENOMIC DNA]</scope>
    <source>
        <strain evidence="4 5">28bB2T</strain>
    </source>
</reference>
<dbReference type="EMBL" id="AP021876">
    <property type="protein sequence ID" value="BBO85436.1"/>
    <property type="molecule type" value="Genomic_DNA"/>
</dbReference>
<dbReference type="PANTHER" id="PTHR43185:SF1">
    <property type="entry name" value="FE(2+) TRANSPORTER FEOB"/>
    <property type="match status" value="1"/>
</dbReference>
<dbReference type="Proteomes" id="UP000425960">
    <property type="component" value="Chromosome"/>
</dbReference>
<dbReference type="Pfam" id="PF07664">
    <property type="entry name" value="FeoB_C"/>
    <property type="match status" value="1"/>
</dbReference>
<feature type="domain" description="Ferrous iron transport protein B C-terminal" evidence="2">
    <location>
        <begin position="113"/>
        <end position="159"/>
    </location>
</feature>
<evidence type="ECO:0000256" key="1">
    <source>
        <dbReference type="SAM" id="Phobius"/>
    </source>
</evidence>
<dbReference type="InterPro" id="IPR011642">
    <property type="entry name" value="Gate_dom"/>
</dbReference>
<evidence type="ECO:0000259" key="3">
    <source>
        <dbReference type="Pfam" id="PF07670"/>
    </source>
</evidence>
<dbReference type="KEGG" id="dov:DSCO28_60020"/>
<keyword evidence="1" id="KW-1133">Transmembrane helix</keyword>
<feature type="transmembrane region" description="Helical" evidence="1">
    <location>
        <begin position="110"/>
        <end position="130"/>
    </location>
</feature>
<dbReference type="InterPro" id="IPR050860">
    <property type="entry name" value="FeoB_GTPase"/>
</dbReference>
<dbReference type="GO" id="GO:0005886">
    <property type="term" value="C:plasma membrane"/>
    <property type="evidence" value="ECO:0007669"/>
    <property type="project" value="TreeGrafter"/>
</dbReference>
<dbReference type="InterPro" id="IPR011640">
    <property type="entry name" value="Fe2_transport_prot_B_C"/>
</dbReference>
<feature type="domain" description="Nucleoside transporter/FeoB GTPase Gate" evidence="3">
    <location>
        <begin position="175"/>
        <end position="307"/>
    </location>
</feature>
<organism evidence="4 5">
    <name type="scientific">Desulfosarcina ovata subsp. sediminis</name>
    <dbReference type="NCBI Taxonomy" id="885957"/>
    <lineage>
        <taxon>Bacteria</taxon>
        <taxon>Pseudomonadati</taxon>
        <taxon>Thermodesulfobacteriota</taxon>
        <taxon>Desulfobacteria</taxon>
        <taxon>Desulfobacterales</taxon>
        <taxon>Desulfosarcinaceae</taxon>
        <taxon>Desulfosarcina</taxon>
    </lineage>
</organism>
<keyword evidence="1" id="KW-0812">Transmembrane</keyword>
<feature type="transmembrane region" description="Helical" evidence="1">
    <location>
        <begin position="168"/>
        <end position="188"/>
    </location>
</feature>
<dbReference type="AlphaFoldDB" id="A0A5K7ZZ47"/>
<gene>
    <name evidence="4" type="ORF">DSCO28_60020</name>
</gene>
<proteinExistence type="predicted"/>
<feature type="domain" description="Nucleoside transporter/FeoB GTPase Gate" evidence="3">
    <location>
        <begin position="10"/>
        <end position="96"/>
    </location>
</feature>
<accession>A0A5K7ZZ47</accession>
<name>A0A5K7ZZ47_9BACT</name>
<evidence type="ECO:0000259" key="2">
    <source>
        <dbReference type="Pfam" id="PF07664"/>
    </source>
</evidence>
<dbReference type="GO" id="GO:0015093">
    <property type="term" value="F:ferrous iron transmembrane transporter activity"/>
    <property type="evidence" value="ECO:0007669"/>
    <property type="project" value="InterPro"/>
</dbReference>
<feature type="transmembrane region" description="Helical" evidence="1">
    <location>
        <begin position="283"/>
        <end position="305"/>
    </location>
</feature>
<feature type="transmembrane region" description="Helical" evidence="1">
    <location>
        <begin position="51"/>
        <end position="71"/>
    </location>
</feature>
<protein>
    <recommendedName>
        <fullName evidence="6">Ferrous iron transporter B</fullName>
    </recommendedName>
</protein>
<dbReference type="Pfam" id="PF07670">
    <property type="entry name" value="Gate"/>
    <property type="match status" value="2"/>
</dbReference>